<evidence type="ECO:0000313" key="8">
    <source>
        <dbReference type="EMBL" id="KAJ8400351.1"/>
    </source>
</evidence>
<dbReference type="InterPro" id="IPR013783">
    <property type="entry name" value="Ig-like_fold"/>
</dbReference>
<dbReference type="InterPro" id="IPR003599">
    <property type="entry name" value="Ig_sub"/>
</dbReference>
<dbReference type="PROSITE" id="PS50835">
    <property type="entry name" value="IG_LIKE"/>
    <property type="match status" value="1"/>
</dbReference>
<dbReference type="SUPFAM" id="SSF48726">
    <property type="entry name" value="Immunoglobulin"/>
    <property type="match status" value="3"/>
</dbReference>
<dbReference type="Pfam" id="PF07654">
    <property type="entry name" value="C1-set"/>
    <property type="match status" value="1"/>
</dbReference>
<feature type="domain" description="Ig-like" evidence="7">
    <location>
        <begin position="130"/>
        <end position="253"/>
    </location>
</feature>
<evidence type="ECO:0000313" key="9">
    <source>
        <dbReference type="Proteomes" id="UP001221898"/>
    </source>
</evidence>
<dbReference type="InterPro" id="IPR003598">
    <property type="entry name" value="Ig_sub2"/>
</dbReference>
<feature type="transmembrane region" description="Helical" evidence="5">
    <location>
        <begin position="273"/>
        <end position="290"/>
    </location>
</feature>
<name>A0AAD7SD20_9TELE</name>
<keyword evidence="9" id="KW-1185">Reference proteome</keyword>
<dbReference type="PROSITE" id="PS00290">
    <property type="entry name" value="IG_MHC"/>
    <property type="match status" value="1"/>
</dbReference>
<keyword evidence="6" id="KW-0732">Signal</keyword>
<protein>
    <recommendedName>
        <fullName evidence="7">Ig-like domain-containing protein</fullName>
    </recommendedName>
</protein>
<feature type="signal peptide" evidence="6">
    <location>
        <begin position="1"/>
        <end position="20"/>
    </location>
</feature>
<proteinExistence type="predicted"/>
<reference evidence="8" key="1">
    <citation type="journal article" date="2023" name="Science">
        <title>Genome structures resolve the early diversification of teleost fishes.</title>
        <authorList>
            <person name="Parey E."/>
            <person name="Louis A."/>
            <person name="Montfort J."/>
            <person name="Bouchez O."/>
            <person name="Roques C."/>
            <person name="Iampietro C."/>
            <person name="Lluch J."/>
            <person name="Castinel A."/>
            <person name="Donnadieu C."/>
            <person name="Desvignes T."/>
            <person name="Floi Bucao C."/>
            <person name="Jouanno E."/>
            <person name="Wen M."/>
            <person name="Mejri S."/>
            <person name="Dirks R."/>
            <person name="Jansen H."/>
            <person name="Henkel C."/>
            <person name="Chen W.J."/>
            <person name="Zahm M."/>
            <person name="Cabau C."/>
            <person name="Klopp C."/>
            <person name="Thompson A.W."/>
            <person name="Robinson-Rechavi M."/>
            <person name="Braasch I."/>
            <person name="Lecointre G."/>
            <person name="Bobe J."/>
            <person name="Postlethwait J.H."/>
            <person name="Berthelot C."/>
            <person name="Roest Crollius H."/>
            <person name="Guiguen Y."/>
        </authorList>
    </citation>
    <scope>NUCLEOTIDE SEQUENCE</scope>
    <source>
        <strain evidence="8">NC1722</strain>
    </source>
</reference>
<dbReference type="InterPro" id="IPR007110">
    <property type="entry name" value="Ig-like_dom"/>
</dbReference>
<keyword evidence="2" id="KW-0325">Glycoprotein</keyword>
<comment type="caution">
    <text evidence="8">The sequence shown here is derived from an EMBL/GenBank/DDBJ whole genome shotgun (WGS) entry which is preliminary data.</text>
</comment>
<evidence type="ECO:0000256" key="4">
    <source>
        <dbReference type="SAM" id="MobiDB-lite"/>
    </source>
</evidence>
<organism evidence="8 9">
    <name type="scientific">Aldrovandia affinis</name>
    <dbReference type="NCBI Taxonomy" id="143900"/>
    <lineage>
        <taxon>Eukaryota</taxon>
        <taxon>Metazoa</taxon>
        <taxon>Chordata</taxon>
        <taxon>Craniata</taxon>
        <taxon>Vertebrata</taxon>
        <taxon>Euteleostomi</taxon>
        <taxon>Actinopterygii</taxon>
        <taxon>Neopterygii</taxon>
        <taxon>Teleostei</taxon>
        <taxon>Notacanthiformes</taxon>
        <taxon>Halosauridae</taxon>
        <taxon>Aldrovandia</taxon>
    </lineage>
</organism>
<evidence type="ECO:0000256" key="3">
    <source>
        <dbReference type="ARBA" id="ARBA00023319"/>
    </source>
</evidence>
<dbReference type="InterPro" id="IPR036179">
    <property type="entry name" value="Ig-like_dom_sf"/>
</dbReference>
<keyword evidence="5" id="KW-0812">Transmembrane</keyword>
<sequence>MSALFLIYVGWLAGTLGTDAVTPKLVVYQHPHIEAEIGYAVTLTCNFNYYGEKDKIFGKFYKGSLEFGGQLNCQPFVSSDYPSACELSNTIHNTSPVDEGVYYCEVIIPSHNGDITARGTGTNLSLHAEPSSVEIGVPSPLVSGRQATLNCKVSGFYPQNPAVIWLHSGILLPSNITKPTTMENGTFSLQSQYKFSPTVADHMMKYTCQVSHRAWKQQRTASITLNVSLQKEDEGLYWCLAKNEYGERNTTITLLVSDSDHGANSGGHKALCGLAVIPVAMVAVIVVMSLQKKGMKKNSAQAGRGLQPESLEPSHDELTPSQDKKSRKKKCKQKRGGQPVTNSLDESQLVYAEIVFQPPRNMNITSEATTSIYSEVGNGRGCNGERRDQKGALDSIYTLAELPK</sequence>
<keyword evidence="5" id="KW-1133">Transmembrane helix</keyword>
<dbReference type="SMART" id="SM00409">
    <property type="entry name" value="IG"/>
    <property type="match status" value="2"/>
</dbReference>
<feature type="chain" id="PRO_5042130853" description="Ig-like domain-containing protein" evidence="6">
    <location>
        <begin position="21"/>
        <end position="404"/>
    </location>
</feature>
<evidence type="ECO:0000256" key="2">
    <source>
        <dbReference type="ARBA" id="ARBA00023180"/>
    </source>
</evidence>
<dbReference type="SMART" id="SM00407">
    <property type="entry name" value="IGc1"/>
    <property type="match status" value="1"/>
</dbReference>
<dbReference type="SMART" id="SM00408">
    <property type="entry name" value="IGc2"/>
    <property type="match status" value="1"/>
</dbReference>
<gene>
    <name evidence="8" type="ORF">AAFF_G00397340</name>
</gene>
<dbReference type="PANTHER" id="PTHR19971">
    <property type="entry name" value="SIGNAL-REGULATORY PROTEIN BETA"/>
    <property type="match status" value="1"/>
</dbReference>
<keyword evidence="5" id="KW-0472">Membrane</keyword>
<dbReference type="InterPro" id="IPR003006">
    <property type="entry name" value="Ig/MHC_CS"/>
</dbReference>
<evidence type="ECO:0000256" key="1">
    <source>
        <dbReference type="ARBA" id="ARBA00023157"/>
    </source>
</evidence>
<dbReference type="Proteomes" id="UP001221898">
    <property type="component" value="Unassembled WGS sequence"/>
</dbReference>
<keyword evidence="3" id="KW-0393">Immunoglobulin domain</keyword>
<dbReference type="Gene3D" id="2.60.40.10">
    <property type="entry name" value="Immunoglobulins"/>
    <property type="match status" value="3"/>
</dbReference>
<evidence type="ECO:0000256" key="5">
    <source>
        <dbReference type="SAM" id="Phobius"/>
    </source>
</evidence>
<keyword evidence="1" id="KW-1015">Disulfide bond</keyword>
<dbReference type="InterPro" id="IPR051755">
    <property type="entry name" value="Ig-like_CS_Receptor"/>
</dbReference>
<dbReference type="InterPro" id="IPR003597">
    <property type="entry name" value="Ig_C1-set"/>
</dbReference>
<evidence type="ECO:0000256" key="6">
    <source>
        <dbReference type="SAM" id="SignalP"/>
    </source>
</evidence>
<feature type="compositionally biased region" description="Basic and acidic residues" evidence="4">
    <location>
        <begin position="312"/>
        <end position="324"/>
    </location>
</feature>
<dbReference type="CDD" id="cd00098">
    <property type="entry name" value="IgC1"/>
    <property type="match status" value="1"/>
</dbReference>
<dbReference type="AlphaFoldDB" id="A0AAD7SD20"/>
<dbReference type="EMBL" id="JAINUG010000077">
    <property type="protein sequence ID" value="KAJ8400351.1"/>
    <property type="molecule type" value="Genomic_DNA"/>
</dbReference>
<accession>A0AAD7SD20</accession>
<feature type="compositionally biased region" description="Basic residues" evidence="4">
    <location>
        <begin position="325"/>
        <end position="335"/>
    </location>
</feature>
<evidence type="ECO:0000259" key="7">
    <source>
        <dbReference type="PROSITE" id="PS50835"/>
    </source>
</evidence>
<feature type="region of interest" description="Disordered" evidence="4">
    <location>
        <begin position="297"/>
        <end position="343"/>
    </location>
</feature>